<sequence>MKKILHTDNLTLYIHKRRKWVFQKIYRKKFTTHDLTDVLESMGMKEGSVVFIHSSMTEFYNFQGTAEELINSIIDIIGSSGTLLMPAYPKCKFVPERDLSNPEWIDFDVNTTPSGAGYLTEMFRKYPGVKRSINIQHSVCAYGYLADYFVSEHHLSMTAWDEHSPYYKLFLKDALIFTFGLPHLLPTVHHCTESLLRTRYTYFQHFFNSEIEYRYRDAEGNVAMQRMLFPALPRKRKKKKVIERSFDKSQYKKTKISNLHIEMFRANHLLQTLLDQAEEGKVIYKIPSSKPFMINGKLVKVTC</sequence>
<protein>
    <recommendedName>
        <fullName evidence="2 5">Aminoglycoside N(3)-acetyltransferase</fullName>
        <ecNumber evidence="5">2.3.1.-</ecNumber>
    </recommendedName>
</protein>
<gene>
    <name evidence="6" type="ORF">H8744_16625</name>
</gene>
<evidence type="ECO:0000256" key="4">
    <source>
        <dbReference type="ARBA" id="ARBA00023315"/>
    </source>
</evidence>
<comment type="similarity">
    <text evidence="1 5">Belongs to the antibiotic N-acetyltransferase family.</text>
</comment>
<dbReference type="PANTHER" id="PTHR11104:SF0">
    <property type="entry name" value="SPBETA PROPHAGE-DERIVED AMINOGLYCOSIDE N(3')-ACETYLTRANSFERASE-LIKE PROTEIN YOKD"/>
    <property type="match status" value="1"/>
</dbReference>
<keyword evidence="5" id="KW-0046">Antibiotic resistance</keyword>
<accession>A0A926F519</accession>
<reference evidence="6" key="1">
    <citation type="submission" date="2020-08" db="EMBL/GenBank/DDBJ databases">
        <title>Genome public.</title>
        <authorList>
            <person name="Liu C."/>
            <person name="Sun Q."/>
        </authorList>
    </citation>
    <scope>NUCLEOTIDE SEQUENCE</scope>
    <source>
        <strain evidence="6">N12</strain>
    </source>
</reference>
<dbReference type="PANTHER" id="PTHR11104">
    <property type="entry name" value="AMINOGLYCOSIDE N3-ACETYLTRANSFERASE"/>
    <property type="match status" value="1"/>
</dbReference>
<evidence type="ECO:0000256" key="2">
    <source>
        <dbReference type="ARBA" id="ARBA00012882"/>
    </source>
</evidence>
<evidence type="ECO:0000313" key="6">
    <source>
        <dbReference type="EMBL" id="MBC8594836.1"/>
    </source>
</evidence>
<evidence type="ECO:0000313" key="7">
    <source>
        <dbReference type="Proteomes" id="UP000651085"/>
    </source>
</evidence>
<dbReference type="GO" id="GO:0046353">
    <property type="term" value="F:aminoglycoside 3-N-acetyltransferase activity"/>
    <property type="evidence" value="ECO:0007669"/>
    <property type="project" value="UniProtKB-EC"/>
</dbReference>
<evidence type="ECO:0000256" key="5">
    <source>
        <dbReference type="RuleBase" id="RU365031"/>
    </source>
</evidence>
<dbReference type="SUPFAM" id="SSF110710">
    <property type="entry name" value="TTHA0583/YokD-like"/>
    <property type="match status" value="1"/>
</dbReference>
<dbReference type="AlphaFoldDB" id="A0A926F519"/>
<organism evidence="6 7">
    <name type="scientific">Jilunia laotingensis</name>
    <dbReference type="NCBI Taxonomy" id="2763675"/>
    <lineage>
        <taxon>Bacteria</taxon>
        <taxon>Pseudomonadati</taxon>
        <taxon>Bacteroidota</taxon>
        <taxon>Bacteroidia</taxon>
        <taxon>Bacteroidales</taxon>
        <taxon>Bacteroidaceae</taxon>
        <taxon>Jilunia</taxon>
    </lineage>
</organism>
<keyword evidence="4 5" id="KW-0012">Acyltransferase</keyword>
<dbReference type="Pfam" id="PF02522">
    <property type="entry name" value="Antibiotic_NAT"/>
    <property type="match status" value="1"/>
</dbReference>
<dbReference type="InterPro" id="IPR003679">
    <property type="entry name" value="Amioglycoside_AcTrfase"/>
</dbReference>
<keyword evidence="3 5" id="KW-0808">Transferase</keyword>
<evidence type="ECO:0000256" key="3">
    <source>
        <dbReference type="ARBA" id="ARBA00022679"/>
    </source>
</evidence>
<dbReference type="GO" id="GO:0046677">
    <property type="term" value="P:response to antibiotic"/>
    <property type="evidence" value="ECO:0007669"/>
    <property type="project" value="UniProtKB-KW"/>
</dbReference>
<dbReference type="Proteomes" id="UP000651085">
    <property type="component" value="Unassembled WGS sequence"/>
</dbReference>
<dbReference type="InterPro" id="IPR028345">
    <property type="entry name" value="Antibiotic_NAT-like"/>
</dbReference>
<dbReference type="EMBL" id="JACRTF010000001">
    <property type="protein sequence ID" value="MBC8594836.1"/>
    <property type="molecule type" value="Genomic_DNA"/>
</dbReference>
<comment type="caution">
    <text evidence="6">The sequence shown here is derived from an EMBL/GenBank/DDBJ whole genome shotgun (WGS) entry which is preliminary data.</text>
</comment>
<comment type="catalytic activity">
    <reaction evidence="5">
        <text>a 2-deoxystreptamine antibiotic + acetyl-CoA = an N(3)-acetyl-2-deoxystreptamine antibiotic + CoA + H(+)</text>
        <dbReference type="Rhea" id="RHEA:12665"/>
        <dbReference type="ChEBI" id="CHEBI:15378"/>
        <dbReference type="ChEBI" id="CHEBI:57287"/>
        <dbReference type="ChEBI" id="CHEBI:57288"/>
        <dbReference type="ChEBI" id="CHEBI:57921"/>
        <dbReference type="ChEBI" id="CHEBI:77452"/>
        <dbReference type="EC" id="2.3.1.81"/>
    </reaction>
</comment>
<keyword evidence="7" id="KW-1185">Reference proteome</keyword>
<name>A0A926F519_9BACT</name>
<dbReference type="EC" id="2.3.1.-" evidence="5"/>
<proteinExistence type="inferred from homology"/>
<evidence type="ECO:0000256" key="1">
    <source>
        <dbReference type="ARBA" id="ARBA00006383"/>
    </source>
</evidence>